<feature type="region of interest" description="Disordered" evidence="1">
    <location>
        <begin position="29"/>
        <end position="158"/>
    </location>
</feature>
<evidence type="ECO:0000256" key="1">
    <source>
        <dbReference type="SAM" id="MobiDB-lite"/>
    </source>
</evidence>
<feature type="region of interest" description="Disordered" evidence="1">
    <location>
        <begin position="240"/>
        <end position="266"/>
    </location>
</feature>
<accession>A0A6J4VPW3</accession>
<name>A0A6J4VPW3_9BACT</name>
<gene>
    <name evidence="2" type="ORF">AVDCRST_MAG59-5393</name>
</gene>
<dbReference type="EMBL" id="CADCWF010000376">
    <property type="protein sequence ID" value="CAA9585214.1"/>
    <property type="molecule type" value="Genomic_DNA"/>
</dbReference>
<feature type="region of interest" description="Disordered" evidence="1">
    <location>
        <begin position="289"/>
        <end position="411"/>
    </location>
</feature>
<feature type="non-terminal residue" evidence="2">
    <location>
        <position position="1"/>
    </location>
</feature>
<feature type="compositionally biased region" description="Low complexity" evidence="1">
    <location>
        <begin position="349"/>
        <end position="362"/>
    </location>
</feature>
<feature type="compositionally biased region" description="Basic and acidic residues" evidence="1">
    <location>
        <begin position="97"/>
        <end position="106"/>
    </location>
</feature>
<protein>
    <submittedName>
        <fullName evidence="2">Uncharacterized protein</fullName>
    </submittedName>
</protein>
<evidence type="ECO:0000313" key="2">
    <source>
        <dbReference type="EMBL" id="CAA9585214.1"/>
    </source>
</evidence>
<reference evidence="2" key="1">
    <citation type="submission" date="2020-02" db="EMBL/GenBank/DDBJ databases">
        <authorList>
            <person name="Meier V. D."/>
        </authorList>
    </citation>
    <scope>NUCLEOTIDE SEQUENCE</scope>
    <source>
        <strain evidence="2">AVDCRST_MAG59</strain>
    </source>
</reference>
<proteinExistence type="predicted"/>
<dbReference type="AlphaFoldDB" id="A0A6J4VPW3"/>
<feature type="compositionally biased region" description="Gly residues" evidence="1">
    <location>
        <begin position="363"/>
        <end position="373"/>
    </location>
</feature>
<organism evidence="2">
    <name type="scientific">uncultured Thermomicrobiales bacterium</name>
    <dbReference type="NCBI Taxonomy" id="1645740"/>
    <lineage>
        <taxon>Bacteria</taxon>
        <taxon>Pseudomonadati</taxon>
        <taxon>Thermomicrobiota</taxon>
        <taxon>Thermomicrobia</taxon>
        <taxon>Thermomicrobiales</taxon>
        <taxon>environmental samples</taxon>
    </lineage>
</organism>
<sequence length="447" mass="42654">PRAFRTADALAGAAAEAAASSGTLAAAVVSSDSGTGGPATTAGATVSDLDRPLSPPAWASSHGTVEETVEAGPQEPSLASDIEVVDRTRDPLASPSGDDRLVEERAGGGGSEAGIAHPGTVAAGLGDRPTGDPAADPWGADSQLGAAGRGPGEPAGDAFGAAAAEALFAGGASVDDIDEPAAADELSPRVAAVLPEGIRVEPVDEDRPADSVPVGIGSATDVGTGVLGFEVGGTAADTAELAMDASTGDSGGSDQPDADSHHASGATVGVAAGDAALGLASARAIAHGVGGVSTGADDPEPGPSLAELQDEARDMVLGTGTGTGTDTDPGAGTGAGAAGTTDRSPSSVAGDDAGTADGAAGRSAGGASGGTRRGGSARAAAPESFVPLGAVAGGGSPDCPDGYPIKGNASSRIFHEPGGSSYRQTVPEFCFATAEDAENAGYRSTKR</sequence>